<dbReference type="Proteomes" id="UP000494165">
    <property type="component" value="Unassembled WGS sequence"/>
</dbReference>
<dbReference type="InterPro" id="IPR034520">
    <property type="entry name" value="SRSF1_RRM1"/>
</dbReference>
<evidence type="ECO:0000313" key="9">
    <source>
        <dbReference type="EMBL" id="CAB3374035.1"/>
    </source>
</evidence>
<feature type="domain" description="RRM" evidence="8">
    <location>
        <begin position="130"/>
        <end position="201"/>
    </location>
</feature>
<dbReference type="GO" id="GO:0006397">
    <property type="term" value="P:mRNA processing"/>
    <property type="evidence" value="ECO:0007669"/>
    <property type="project" value="UniProtKB-KW"/>
</dbReference>
<sequence>MDRRSNHSDGSHGGGGGGSRNECRIYVGNLPPDIRTKDIQDLFYKFGKVTFVDLKNRRGPPFAFVEFDDPRDAEDAVHARDGYDYDGYRLRVEFPRGGGPGSFRGRGGGGGGSGGRDGRGRGPPARRSQYRVLVTGLPPSGSWQDLKDHMREAGDVCFADVFKDNSGVVEYLRYEDMKYAVKKLDDSRFRSHEVCPEFNNEPCSSFNSLSRFQGEVSYIRVKEDYGGGGGGGSSGGGGDRSSRNRSRSYSPRRRGSPTYSPVHRRASYSRSRSRSRSYH</sequence>
<keyword evidence="5" id="KW-0539">Nucleus</keyword>
<protein>
    <recommendedName>
        <fullName evidence="8">RRM domain-containing protein</fullName>
    </recommendedName>
</protein>
<feature type="domain" description="RRM" evidence="8">
    <location>
        <begin position="23"/>
        <end position="97"/>
    </location>
</feature>
<dbReference type="FunFam" id="3.30.70.330:FF:000507">
    <property type="entry name" value="serine/arginine-rich splicing factor 1B"/>
    <property type="match status" value="1"/>
</dbReference>
<dbReference type="GO" id="GO:0003729">
    <property type="term" value="F:mRNA binding"/>
    <property type="evidence" value="ECO:0007669"/>
    <property type="project" value="TreeGrafter"/>
</dbReference>
<name>A0A8S1D134_9INSE</name>
<dbReference type="SUPFAM" id="SSF54928">
    <property type="entry name" value="RNA-binding domain, RBD"/>
    <property type="match status" value="1"/>
</dbReference>
<feature type="compositionally biased region" description="Basic residues" evidence="7">
    <location>
        <begin position="243"/>
        <end position="255"/>
    </location>
</feature>
<accession>A0A8S1D134</accession>
<dbReference type="Pfam" id="PF00076">
    <property type="entry name" value="RRM_1"/>
    <property type="match status" value="2"/>
</dbReference>
<feature type="region of interest" description="Disordered" evidence="7">
    <location>
        <begin position="223"/>
        <end position="279"/>
    </location>
</feature>
<dbReference type="InterPro" id="IPR000504">
    <property type="entry name" value="RRM_dom"/>
</dbReference>
<dbReference type="SMART" id="SM00360">
    <property type="entry name" value="RRM"/>
    <property type="match status" value="2"/>
</dbReference>
<keyword evidence="10" id="KW-1185">Reference proteome</keyword>
<dbReference type="PANTHER" id="PTHR23003:SF62">
    <property type="entry name" value="SERINE_ARGININE (SR)-TYPE SHUTTLING MRNA BINDING PROTEIN NPL3"/>
    <property type="match status" value="1"/>
</dbReference>
<dbReference type="PANTHER" id="PTHR23003">
    <property type="entry name" value="RNA RECOGNITION MOTIF RRM DOMAIN CONTAINING PROTEIN"/>
    <property type="match status" value="1"/>
</dbReference>
<evidence type="ECO:0000259" key="8">
    <source>
        <dbReference type="PROSITE" id="PS50102"/>
    </source>
</evidence>
<dbReference type="AlphaFoldDB" id="A0A8S1D134"/>
<evidence type="ECO:0000256" key="5">
    <source>
        <dbReference type="ARBA" id="ARBA00023242"/>
    </source>
</evidence>
<evidence type="ECO:0000256" key="7">
    <source>
        <dbReference type="SAM" id="MobiDB-lite"/>
    </source>
</evidence>
<evidence type="ECO:0000256" key="2">
    <source>
        <dbReference type="ARBA" id="ARBA00022664"/>
    </source>
</evidence>
<feature type="region of interest" description="Disordered" evidence="7">
    <location>
        <begin position="1"/>
        <end position="21"/>
    </location>
</feature>
<comment type="subcellular location">
    <subcellularLocation>
        <location evidence="1">Nucleus</location>
    </subcellularLocation>
</comment>
<feature type="compositionally biased region" description="Basic residues" evidence="7">
    <location>
        <begin position="262"/>
        <end position="279"/>
    </location>
</feature>
<feature type="compositionally biased region" description="Gly residues" evidence="7">
    <location>
        <begin position="226"/>
        <end position="239"/>
    </location>
</feature>
<evidence type="ECO:0000256" key="1">
    <source>
        <dbReference type="ARBA" id="ARBA00004123"/>
    </source>
</evidence>
<dbReference type="CDD" id="cd12601">
    <property type="entry name" value="RRM2_SRSF1_like"/>
    <property type="match status" value="1"/>
</dbReference>
<keyword evidence="3" id="KW-0677">Repeat</keyword>
<feature type="compositionally biased region" description="Basic and acidic residues" evidence="7">
    <location>
        <begin position="1"/>
        <end position="10"/>
    </location>
</feature>
<evidence type="ECO:0000256" key="6">
    <source>
        <dbReference type="PROSITE-ProRule" id="PRU00176"/>
    </source>
</evidence>
<dbReference type="OrthoDB" id="1099063at2759"/>
<evidence type="ECO:0000313" key="10">
    <source>
        <dbReference type="Proteomes" id="UP000494165"/>
    </source>
</evidence>
<dbReference type="EMBL" id="CADEPI010000092">
    <property type="protein sequence ID" value="CAB3374035.1"/>
    <property type="molecule type" value="Genomic_DNA"/>
</dbReference>
<dbReference type="GO" id="GO:0005737">
    <property type="term" value="C:cytoplasm"/>
    <property type="evidence" value="ECO:0007669"/>
    <property type="project" value="TreeGrafter"/>
</dbReference>
<organism evidence="9 10">
    <name type="scientific">Cloeon dipterum</name>
    <dbReference type="NCBI Taxonomy" id="197152"/>
    <lineage>
        <taxon>Eukaryota</taxon>
        <taxon>Metazoa</taxon>
        <taxon>Ecdysozoa</taxon>
        <taxon>Arthropoda</taxon>
        <taxon>Hexapoda</taxon>
        <taxon>Insecta</taxon>
        <taxon>Pterygota</taxon>
        <taxon>Palaeoptera</taxon>
        <taxon>Ephemeroptera</taxon>
        <taxon>Pisciforma</taxon>
        <taxon>Baetidae</taxon>
        <taxon>Cloeon</taxon>
    </lineage>
</organism>
<reference evidence="9 10" key="1">
    <citation type="submission" date="2020-04" db="EMBL/GenBank/DDBJ databases">
        <authorList>
            <person name="Alioto T."/>
            <person name="Alioto T."/>
            <person name="Gomez Garrido J."/>
        </authorList>
    </citation>
    <scope>NUCLEOTIDE SEQUENCE [LARGE SCALE GENOMIC DNA]</scope>
</reference>
<dbReference type="CDD" id="cd12597">
    <property type="entry name" value="RRM1_SRSF1"/>
    <property type="match status" value="1"/>
</dbReference>
<dbReference type="InterPro" id="IPR035979">
    <property type="entry name" value="RBD_domain_sf"/>
</dbReference>
<keyword evidence="4 6" id="KW-0694">RNA-binding</keyword>
<dbReference type="GO" id="GO:0005634">
    <property type="term" value="C:nucleus"/>
    <property type="evidence" value="ECO:0007669"/>
    <property type="project" value="UniProtKB-SubCell"/>
</dbReference>
<dbReference type="InterPro" id="IPR012677">
    <property type="entry name" value="Nucleotide-bd_a/b_plait_sf"/>
</dbReference>
<keyword evidence="2" id="KW-0507">mRNA processing</keyword>
<dbReference type="InterPro" id="IPR050374">
    <property type="entry name" value="RRT5_SRSF_SR"/>
</dbReference>
<proteinExistence type="predicted"/>
<gene>
    <name evidence="9" type="ORF">CLODIP_2_CD13472</name>
</gene>
<comment type="caution">
    <text evidence="9">The sequence shown here is derived from an EMBL/GenBank/DDBJ whole genome shotgun (WGS) entry which is preliminary data.</text>
</comment>
<dbReference type="PROSITE" id="PS50102">
    <property type="entry name" value="RRM"/>
    <property type="match status" value="2"/>
</dbReference>
<evidence type="ECO:0000256" key="4">
    <source>
        <dbReference type="ARBA" id="ARBA00022884"/>
    </source>
</evidence>
<feature type="region of interest" description="Disordered" evidence="7">
    <location>
        <begin position="96"/>
        <end position="127"/>
    </location>
</feature>
<feature type="compositionally biased region" description="Gly residues" evidence="7">
    <location>
        <begin position="96"/>
        <end position="115"/>
    </location>
</feature>
<evidence type="ECO:0000256" key="3">
    <source>
        <dbReference type="ARBA" id="ARBA00022737"/>
    </source>
</evidence>
<dbReference type="Gene3D" id="3.30.70.330">
    <property type="match status" value="2"/>
</dbReference>